<protein>
    <submittedName>
        <fullName evidence="5">D-3-phosphoglycerate dehydrogenase</fullName>
    </submittedName>
</protein>
<feature type="compositionally biased region" description="Low complexity" evidence="3">
    <location>
        <begin position="75"/>
        <end position="84"/>
    </location>
</feature>
<proteinExistence type="predicted"/>
<evidence type="ECO:0000256" key="1">
    <source>
        <dbReference type="ARBA" id="ARBA00023002"/>
    </source>
</evidence>
<evidence type="ECO:0000256" key="3">
    <source>
        <dbReference type="SAM" id="MobiDB-lite"/>
    </source>
</evidence>
<reference evidence="5 6" key="1">
    <citation type="submission" date="2016-01" db="EMBL/GenBank/DDBJ databases">
        <title>Biosynthesis of antibiotic leucinostatins and their inhibition on Phytophthora in bio-control Purpureocillium lilacinum.</title>
        <authorList>
            <person name="Wang G."/>
            <person name="Liu Z."/>
            <person name="Lin R."/>
            <person name="Li E."/>
            <person name="Mao Z."/>
            <person name="Ling J."/>
            <person name="Yin W."/>
            <person name="Xie B."/>
        </authorList>
    </citation>
    <scope>NUCLEOTIDE SEQUENCE [LARGE SCALE GENOMIC DNA]</scope>
    <source>
        <strain evidence="5">PLBJ-1</strain>
    </source>
</reference>
<dbReference type="AlphaFoldDB" id="A0A179H9M4"/>
<dbReference type="EMBL" id="LSBH01000001">
    <property type="protein sequence ID" value="OAQ86129.1"/>
    <property type="molecule type" value="Genomic_DNA"/>
</dbReference>
<dbReference type="Proteomes" id="UP000078240">
    <property type="component" value="Unassembled WGS sequence"/>
</dbReference>
<evidence type="ECO:0000256" key="2">
    <source>
        <dbReference type="ARBA" id="ARBA00023027"/>
    </source>
</evidence>
<sequence>MILQRSSRPLARCTIRLFPLWPTPPPTPLLLFSFNLGTRHRVSISSSISTRTPSAISSTAAATSTTATASDTARLIAPSSSSSSVHAHAHTPTPRHGVQFTDRHKSCRPRLSSVSFARRSQSSSISTLSFPPSPLSASSASASLPFLAARVSPRASSSSSSSPPLPPPPQLKQYSRTVTTTTSSSTTTDTAAAATMASQVPNGTAGSKTSSAGGGGITSRDKLLIHAPQPPPPGFLDLLAARFPQLSVRWELARLDPVRSDLASADTLPAEVLDGVTMLSVYPPAKAAAIPDVRFVQLISAGSDRWVGHEKYRDPGVVFCSGSGCHIAEWVMASWLASEHHFDIYKQQQLQGSWSARVADHPVTDSMGRRMYVSAVFGYGSIGRQCAHLGRALGMDVVAYTQRPRPTPASRRLDPGSYAVPGTGDPDGAIPSRWFHGDDAPAALADMLRLGVDLLVLAVPLSDSTRGLVGRREFDLMREVTASANGGGDPSKRRRPPFLCNIARGPVVDTLALVDALRDGSVRGAALDVTDPEPLPADHPLWTAPNVFITPHVSWQSTAIIDRITDLILENLTRLDEGRPLLNQIKK</sequence>
<feature type="region of interest" description="Disordered" evidence="3">
    <location>
        <begin position="154"/>
        <end position="226"/>
    </location>
</feature>
<accession>A0A179H9M4</accession>
<dbReference type="PANTHER" id="PTHR43333">
    <property type="entry name" value="2-HACID_DH_C DOMAIN-CONTAINING PROTEIN"/>
    <property type="match status" value="1"/>
</dbReference>
<feature type="compositionally biased region" description="Low complexity" evidence="3">
    <location>
        <begin position="175"/>
        <end position="211"/>
    </location>
</feature>
<dbReference type="GO" id="GO:0016491">
    <property type="term" value="F:oxidoreductase activity"/>
    <property type="evidence" value="ECO:0007669"/>
    <property type="project" value="UniProtKB-KW"/>
</dbReference>
<keyword evidence="2" id="KW-0520">NAD</keyword>
<evidence type="ECO:0000259" key="4">
    <source>
        <dbReference type="Pfam" id="PF02826"/>
    </source>
</evidence>
<organism evidence="5 6">
    <name type="scientific">Purpureocillium lilacinum</name>
    <name type="common">Paecilomyces lilacinus</name>
    <dbReference type="NCBI Taxonomy" id="33203"/>
    <lineage>
        <taxon>Eukaryota</taxon>
        <taxon>Fungi</taxon>
        <taxon>Dikarya</taxon>
        <taxon>Ascomycota</taxon>
        <taxon>Pezizomycotina</taxon>
        <taxon>Sordariomycetes</taxon>
        <taxon>Hypocreomycetidae</taxon>
        <taxon>Hypocreales</taxon>
        <taxon>Ophiocordycipitaceae</taxon>
        <taxon>Purpureocillium</taxon>
    </lineage>
</organism>
<dbReference type="SUPFAM" id="SSF51735">
    <property type="entry name" value="NAD(P)-binding Rossmann-fold domains"/>
    <property type="match status" value="1"/>
</dbReference>
<name>A0A179H9M4_PURLI</name>
<dbReference type="InterPro" id="IPR036291">
    <property type="entry name" value="NAD(P)-bd_dom_sf"/>
</dbReference>
<dbReference type="InterPro" id="IPR006140">
    <property type="entry name" value="D-isomer_DH_NAD-bd"/>
</dbReference>
<feature type="region of interest" description="Disordered" evidence="3">
    <location>
        <begin position="75"/>
        <end position="118"/>
    </location>
</feature>
<dbReference type="GO" id="GO:0051287">
    <property type="term" value="F:NAD binding"/>
    <property type="evidence" value="ECO:0007669"/>
    <property type="project" value="InterPro"/>
</dbReference>
<dbReference type="PANTHER" id="PTHR43333:SF1">
    <property type="entry name" value="D-ISOMER SPECIFIC 2-HYDROXYACID DEHYDROGENASE NAD-BINDING DOMAIN-CONTAINING PROTEIN"/>
    <property type="match status" value="1"/>
</dbReference>
<dbReference type="Gene3D" id="3.40.50.720">
    <property type="entry name" value="NAD(P)-binding Rossmann-like Domain"/>
    <property type="match status" value="2"/>
</dbReference>
<evidence type="ECO:0000313" key="5">
    <source>
        <dbReference type="EMBL" id="OAQ86129.1"/>
    </source>
</evidence>
<feature type="domain" description="D-isomer specific 2-hydroxyacid dehydrogenase NAD-binding" evidence="4">
    <location>
        <begin position="452"/>
        <end position="554"/>
    </location>
</feature>
<comment type="caution">
    <text evidence="5">The sequence shown here is derived from an EMBL/GenBank/DDBJ whole genome shotgun (WGS) entry which is preliminary data.</text>
</comment>
<dbReference type="Pfam" id="PF02826">
    <property type="entry name" value="2-Hacid_dh_C"/>
    <property type="match status" value="1"/>
</dbReference>
<evidence type="ECO:0000313" key="6">
    <source>
        <dbReference type="Proteomes" id="UP000078240"/>
    </source>
</evidence>
<gene>
    <name evidence="5" type="ORF">VFPBJ_00169</name>
</gene>
<keyword evidence="1" id="KW-0560">Oxidoreductase</keyword>